<dbReference type="Proteomes" id="UP001497493">
    <property type="component" value="Plasmid 2"/>
</dbReference>
<gene>
    <name evidence="2" type="ORF">MECH1_V1_P0127</name>
</gene>
<keyword evidence="2" id="KW-0614">Plasmid</keyword>
<organism evidence="2 3">
    <name type="scientific">Candidatus Methylocalor cossyra</name>
    <dbReference type="NCBI Taxonomy" id="3108543"/>
    <lineage>
        <taxon>Bacteria</taxon>
        <taxon>Pseudomonadati</taxon>
        <taxon>Pseudomonadota</taxon>
        <taxon>Gammaproteobacteria</taxon>
        <taxon>Methylococcales</taxon>
        <taxon>Methylococcaceae</taxon>
        <taxon>Candidatus Methylocalor</taxon>
    </lineage>
</organism>
<evidence type="ECO:0000313" key="3">
    <source>
        <dbReference type="Proteomes" id="UP001497493"/>
    </source>
</evidence>
<sequence>MPSGPNEVWSIAFAMEALSNGQRLKGLTIVDDVTQEAVDSVVDHGISGRAYCVSAHGVISCACKKGVFAKSSNFCETKTGSEKLTVAKASRRPRHEALKRPTNASYTATTFR</sequence>
<keyword evidence="3" id="KW-1185">Reference proteome</keyword>
<name>A0ABP1CCY9_9GAMM</name>
<feature type="compositionally biased region" description="Polar residues" evidence="1">
    <location>
        <begin position="102"/>
        <end position="112"/>
    </location>
</feature>
<proteinExistence type="predicted"/>
<dbReference type="PANTHER" id="PTHR47515">
    <property type="entry name" value="LOW CALCIUM RESPONSE LOCUS PROTEIN T"/>
    <property type="match status" value="1"/>
</dbReference>
<dbReference type="EMBL" id="OZ026885">
    <property type="protein sequence ID" value="CAL1242059.1"/>
    <property type="molecule type" value="Genomic_DNA"/>
</dbReference>
<accession>A0ABP1CCY9</accession>
<protein>
    <submittedName>
        <fullName evidence="2">Uncharacterized protein</fullName>
    </submittedName>
</protein>
<reference evidence="2 3" key="1">
    <citation type="submission" date="2024-04" db="EMBL/GenBank/DDBJ databases">
        <authorList>
            <person name="Cremers G."/>
        </authorList>
    </citation>
    <scope>NUCLEOTIDE SEQUENCE [LARGE SCALE GENOMIC DNA]</scope>
    <source>
        <strain evidence="2">MeCH1-AG</strain>
        <plasmid evidence="2 3">2</plasmid>
    </source>
</reference>
<evidence type="ECO:0000313" key="2">
    <source>
        <dbReference type="EMBL" id="CAL1242059.1"/>
    </source>
</evidence>
<dbReference type="PANTHER" id="PTHR47515:SF1">
    <property type="entry name" value="BLR2054 PROTEIN"/>
    <property type="match status" value="1"/>
</dbReference>
<feature type="region of interest" description="Disordered" evidence="1">
    <location>
        <begin position="87"/>
        <end position="112"/>
    </location>
</feature>
<geneLocation type="plasmid" evidence="2 3">
    <name>2</name>
</geneLocation>
<evidence type="ECO:0000256" key="1">
    <source>
        <dbReference type="SAM" id="MobiDB-lite"/>
    </source>
</evidence>